<evidence type="ECO:0000256" key="4">
    <source>
        <dbReference type="ARBA" id="ARBA00023015"/>
    </source>
</evidence>
<comment type="caution">
    <text evidence="9">The sequence shown here is derived from an EMBL/GenBank/DDBJ whole genome shotgun (WGS) entry which is preliminary data.</text>
</comment>
<sequence length="248" mass="29694">MMQQQGFDPRFHPMQAHQQMMMQQPMHSQIQFQQHHQFQQYQLHQQQQQQRALAERPKRPARNATKKKRVYDVSSEEEEEFDLESEESEAPPDSEFEDSDSESRPYKRKKQTAASAESEEPVMIPMGTKVFERILDYKKNDETDEEELLIKYKNTSFLHVEWVPLEQIEAEHLGKHRVKKFMQKYYQDGNRGEDFKEHLKIDRVIDDGELEDPTTGESKIYYLVKWNGLFYDNATWETEEDVRKVDSI</sequence>
<dbReference type="InterPro" id="IPR000953">
    <property type="entry name" value="Chromo/chromo_shadow_dom"/>
</dbReference>
<evidence type="ECO:0000256" key="7">
    <source>
        <dbReference type="SAM" id="MobiDB-lite"/>
    </source>
</evidence>
<dbReference type="GO" id="GO:0004386">
    <property type="term" value="F:helicase activity"/>
    <property type="evidence" value="ECO:0007669"/>
    <property type="project" value="UniProtKB-KW"/>
</dbReference>
<evidence type="ECO:0000256" key="5">
    <source>
        <dbReference type="ARBA" id="ARBA00023163"/>
    </source>
</evidence>
<dbReference type="PANTHER" id="PTHR45623">
    <property type="entry name" value="CHROMODOMAIN-HELICASE-DNA-BINDING PROTEIN 3-RELATED-RELATED"/>
    <property type="match status" value="1"/>
</dbReference>
<gene>
    <name evidence="9" type="primary">CHD8_2</name>
    <name evidence="9" type="ORF">CU098_007539</name>
</gene>
<dbReference type="GO" id="GO:0016887">
    <property type="term" value="F:ATP hydrolysis activity"/>
    <property type="evidence" value="ECO:0007669"/>
    <property type="project" value="TreeGrafter"/>
</dbReference>
<comment type="subcellular location">
    <subcellularLocation>
        <location evidence="1">Nucleus</location>
    </subcellularLocation>
</comment>
<feature type="compositionally biased region" description="Acidic residues" evidence="7">
    <location>
        <begin position="74"/>
        <end position="100"/>
    </location>
</feature>
<feature type="non-terminal residue" evidence="9">
    <location>
        <position position="248"/>
    </location>
</feature>
<protein>
    <submittedName>
        <fullName evidence="9">Chromodomain-helicase-DNA-binding protein</fullName>
    </submittedName>
</protein>
<feature type="region of interest" description="Disordered" evidence="7">
    <location>
        <begin position="18"/>
        <end position="122"/>
    </location>
</feature>
<evidence type="ECO:0000256" key="3">
    <source>
        <dbReference type="ARBA" id="ARBA00022840"/>
    </source>
</evidence>
<dbReference type="PROSITE" id="PS50013">
    <property type="entry name" value="CHROMO_2"/>
    <property type="match status" value="1"/>
</dbReference>
<keyword evidence="3" id="KW-0067">ATP-binding</keyword>
<dbReference type="Pfam" id="PF00385">
    <property type="entry name" value="Chromo"/>
    <property type="match status" value="1"/>
</dbReference>
<dbReference type="GO" id="GO:0003682">
    <property type="term" value="F:chromatin binding"/>
    <property type="evidence" value="ECO:0007669"/>
    <property type="project" value="TreeGrafter"/>
</dbReference>
<keyword evidence="2" id="KW-0547">Nucleotide-binding</keyword>
<dbReference type="GO" id="GO:0140658">
    <property type="term" value="F:ATP-dependent chromatin remodeler activity"/>
    <property type="evidence" value="ECO:0007669"/>
    <property type="project" value="TreeGrafter"/>
</dbReference>
<dbReference type="SMART" id="SM00298">
    <property type="entry name" value="CHROMO"/>
    <property type="match status" value="2"/>
</dbReference>
<keyword evidence="9" id="KW-0378">Hydrolase</keyword>
<dbReference type="GO" id="GO:0005524">
    <property type="term" value="F:ATP binding"/>
    <property type="evidence" value="ECO:0007669"/>
    <property type="project" value="UniProtKB-KW"/>
</dbReference>
<dbReference type="Proteomes" id="UP000253551">
    <property type="component" value="Unassembled WGS sequence"/>
</dbReference>
<dbReference type="InterPro" id="IPR016197">
    <property type="entry name" value="Chromo-like_dom_sf"/>
</dbReference>
<organism evidence="9 10">
    <name type="scientific">Rhizopus stolonifer</name>
    <name type="common">Rhizopus nigricans</name>
    <dbReference type="NCBI Taxonomy" id="4846"/>
    <lineage>
        <taxon>Eukaryota</taxon>
        <taxon>Fungi</taxon>
        <taxon>Fungi incertae sedis</taxon>
        <taxon>Mucoromycota</taxon>
        <taxon>Mucoromycotina</taxon>
        <taxon>Mucoromycetes</taxon>
        <taxon>Mucorales</taxon>
        <taxon>Mucorineae</taxon>
        <taxon>Rhizopodaceae</taxon>
        <taxon>Rhizopus</taxon>
    </lineage>
</organism>
<dbReference type="InterPro" id="IPR023779">
    <property type="entry name" value="Chromodomain_CS"/>
</dbReference>
<keyword evidence="9" id="KW-0238">DNA-binding</keyword>
<keyword evidence="9" id="KW-0347">Helicase</keyword>
<name>A0A367IU41_RHIST</name>
<evidence type="ECO:0000256" key="2">
    <source>
        <dbReference type="ARBA" id="ARBA00022741"/>
    </source>
</evidence>
<dbReference type="GO" id="GO:0003677">
    <property type="term" value="F:DNA binding"/>
    <property type="evidence" value="ECO:0007669"/>
    <property type="project" value="UniProtKB-KW"/>
</dbReference>
<evidence type="ECO:0000256" key="6">
    <source>
        <dbReference type="ARBA" id="ARBA00023242"/>
    </source>
</evidence>
<evidence type="ECO:0000313" key="10">
    <source>
        <dbReference type="Proteomes" id="UP000253551"/>
    </source>
</evidence>
<dbReference type="PROSITE" id="PS00598">
    <property type="entry name" value="CHROMO_1"/>
    <property type="match status" value="1"/>
</dbReference>
<keyword evidence="4" id="KW-0805">Transcription regulation</keyword>
<dbReference type="STRING" id="4846.A0A367IU41"/>
<proteinExistence type="predicted"/>
<evidence type="ECO:0000313" key="9">
    <source>
        <dbReference type="EMBL" id="RCH81139.1"/>
    </source>
</evidence>
<dbReference type="InterPro" id="IPR023780">
    <property type="entry name" value="Chromo_domain"/>
</dbReference>
<dbReference type="Gene3D" id="2.40.50.40">
    <property type="match status" value="2"/>
</dbReference>
<reference evidence="9 10" key="1">
    <citation type="journal article" date="2018" name="G3 (Bethesda)">
        <title>Phylogenetic and Phylogenomic Definition of Rhizopus Species.</title>
        <authorList>
            <person name="Gryganskyi A.P."/>
            <person name="Golan J."/>
            <person name="Dolatabadi S."/>
            <person name="Mondo S."/>
            <person name="Robb S."/>
            <person name="Idnurm A."/>
            <person name="Muszewska A."/>
            <person name="Steczkiewicz K."/>
            <person name="Masonjones S."/>
            <person name="Liao H.L."/>
            <person name="Gajdeczka M.T."/>
            <person name="Anike F."/>
            <person name="Vuek A."/>
            <person name="Anishchenko I.M."/>
            <person name="Voigt K."/>
            <person name="de Hoog G.S."/>
            <person name="Smith M.E."/>
            <person name="Heitman J."/>
            <person name="Vilgalys R."/>
            <person name="Stajich J.E."/>
        </authorList>
    </citation>
    <scope>NUCLEOTIDE SEQUENCE [LARGE SCALE GENOMIC DNA]</scope>
    <source>
        <strain evidence="9 10">LSU 92-RS-03</strain>
    </source>
</reference>
<dbReference type="GO" id="GO:0000785">
    <property type="term" value="C:chromatin"/>
    <property type="evidence" value="ECO:0007669"/>
    <property type="project" value="TreeGrafter"/>
</dbReference>
<dbReference type="OrthoDB" id="5857104at2759"/>
<feature type="domain" description="Chromo" evidence="8">
    <location>
        <begin position="199"/>
        <end position="248"/>
    </location>
</feature>
<feature type="compositionally biased region" description="Basic residues" evidence="7">
    <location>
        <begin position="59"/>
        <end position="69"/>
    </location>
</feature>
<feature type="compositionally biased region" description="Low complexity" evidence="7">
    <location>
        <begin position="18"/>
        <end position="50"/>
    </location>
</feature>
<accession>A0A367IU41</accession>
<keyword evidence="5" id="KW-0804">Transcription</keyword>
<dbReference type="AlphaFoldDB" id="A0A367IU41"/>
<dbReference type="SUPFAM" id="SSF54160">
    <property type="entry name" value="Chromo domain-like"/>
    <property type="match status" value="2"/>
</dbReference>
<dbReference type="GO" id="GO:0042393">
    <property type="term" value="F:histone binding"/>
    <property type="evidence" value="ECO:0007669"/>
    <property type="project" value="TreeGrafter"/>
</dbReference>
<evidence type="ECO:0000259" key="8">
    <source>
        <dbReference type="PROSITE" id="PS50013"/>
    </source>
</evidence>
<dbReference type="EMBL" id="PJQM01005651">
    <property type="protein sequence ID" value="RCH81139.1"/>
    <property type="molecule type" value="Genomic_DNA"/>
</dbReference>
<keyword evidence="6" id="KW-0539">Nucleus</keyword>
<dbReference type="GO" id="GO:0005634">
    <property type="term" value="C:nucleus"/>
    <property type="evidence" value="ECO:0007669"/>
    <property type="project" value="UniProtKB-SubCell"/>
</dbReference>
<evidence type="ECO:0000256" key="1">
    <source>
        <dbReference type="ARBA" id="ARBA00004123"/>
    </source>
</evidence>
<keyword evidence="10" id="KW-1185">Reference proteome</keyword>